<keyword evidence="2" id="KW-0732">Signal</keyword>
<dbReference type="eggNOG" id="ENOG5033HTE">
    <property type="taxonomic scope" value="Bacteria"/>
</dbReference>
<feature type="signal peptide" evidence="2">
    <location>
        <begin position="1"/>
        <end position="19"/>
    </location>
</feature>
<reference evidence="4" key="1">
    <citation type="submission" date="2016-11" db="EMBL/GenBank/DDBJ databases">
        <authorList>
            <person name="Varghese N."/>
            <person name="Submissions S."/>
        </authorList>
    </citation>
    <scope>NUCLEOTIDE SEQUENCE [LARGE SCALE GENOMIC DNA]</scope>
    <source>
        <strain evidence="4">DSM 19055</strain>
    </source>
</reference>
<proteinExistence type="predicted"/>
<keyword evidence="4" id="KW-1185">Reference proteome</keyword>
<name>A0A1M5V9K2_9FLAO</name>
<protein>
    <submittedName>
        <fullName evidence="3">Uncharacterized protein</fullName>
    </submittedName>
</protein>
<accession>A0A1M5V9K2</accession>
<evidence type="ECO:0000313" key="3">
    <source>
        <dbReference type="EMBL" id="SHH71952.1"/>
    </source>
</evidence>
<evidence type="ECO:0000256" key="2">
    <source>
        <dbReference type="SAM" id="SignalP"/>
    </source>
</evidence>
<dbReference type="RefSeq" id="WP_073065375.1">
    <property type="nucleotide sequence ID" value="NZ_FQWT01000006.1"/>
</dbReference>
<dbReference type="STRING" id="421058.SAMN05421866_3507"/>
<dbReference type="Proteomes" id="UP000184047">
    <property type="component" value="Unassembled WGS sequence"/>
</dbReference>
<dbReference type="EMBL" id="FQWT01000006">
    <property type="protein sequence ID" value="SHH71952.1"/>
    <property type="molecule type" value="Genomic_DNA"/>
</dbReference>
<dbReference type="AlphaFoldDB" id="A0A1M5V9K2"/>
<sequence>MKKNLFVRLLFGAALVASLASCRSEDFLNSHEEAPPSKFRVFTAQKDETINYGKGFKTLLEHYDDIHKVQHTAQAVRNALKNSLETTDEYVEMNIRSQDFTTKTNEKFTLFPLIKNQQVDGIIIAVLKENETQVEFLKMYPEAENYSEMLKLFREAYLKNTLPQRLAAKANGSCSSDGTPCDTGEVIITMPGAGGGYTGGTWNGDTLPAGGCLPYDNCLNPEGGGGSGGGETNPTNNSAPVNPCDKLKTQNLSADYKAKIEELDKPSVFSLKKETGFLESKSGVFTQLQPAASTSSSDGMTVPVTSNTKGYIHTHLNDYDTGKFNDEGLPLINQPIRMFSPADVNTLMIMAGFVTDGDYSQLYGTMVSSYGNYTIMFTGTASDIKTGFDTEQWRKDYMKYKEDHDFWTFEKLFLNFLKDKMNVQGVELYKIKDNGTIQKKTLNANNNVQSDDCPQ</sequence>
<organism evidence="3 4">
    <name type="scientific">Chryseobacterium oranimense</name>
    <dbReference type="NCBI Taxonomy" id="421058"/>
    <lineage>
        <taxon>Bacteria</taxon>
        <taxon>Pseudomonadati</taxon>
        <taxon>Bacteroidota</taxon>
        <taxon>Flavobacteriia</taxon>
        <taxon>Flavobacteriales</taxon>
        <taxon>Weeksellaceae</taxon>
        <taxon>Chryseobacterium group</taxon>
        <taxon>Chryseobacterium</taxon>
    </lineage>
</organism>
<dbReference type="PROSITE" id="PS51257">
    <property type="entry name" value="PROKAR_LIPOPROTEIN"/>
    <property type="match status" value="1"/>
</dbReference>
<feature type="region of interest" description="Disordered" evidence="1">
    <location>
        <begin position="223"/>
        <end position="246"/>
    </location>
</feature>
<feature type="chain" id="PRO_5013313963" evidence="2">
    <location>
        <begin position="20"/>
        <end position="455"/>
    </location>
</feature>
<evidence type="ECO:0000256" key="1">
    <source>
        <dbReference type="SAM" id="MobiDB-lite"/>
    </source>
</evidence>
<dbReference type="OrthoDB" id="1264044at2"/>
<gene>
    <name evidence="3" type="ORF">SAMN05421866_3507</name>
</gene>
<evidence type="ECO:0000313" key="4">
    <source>
        <dbReference type="Proteomes" id="UP000184047"/>
    </source>
</evidence>